<keyword evidence="3" id="KW-1185">Reference proteome</keyword>
<protein>
    <submittedName>
        <fullName evidence="1">Uncharacterized protein</fullName>
    </submittedName>
</protein>
<evidence type="ECO:0000313" key="1">
    <source>
        <dbReference type="EMBL" id="GFT97731.1"/>
    </source>
</evidence>
<dbReference type="EMBL" id="BMAW01075607">
    <property type="protein sequence ID" value="GFT97731.1"/>
    <property type="molecule type" value="Genomic_DNA"/>
</dbReference>
<sequence length="87" mass="9627">MSSLKERMKEKQWRNNILIFPDCPRTIAAAAFLLSIGHDHPCRFLILDSPTYPLCGSGATMNADHVPSAQLARRTASNSDIGRTETL</sequence>
<evidence type="ECO:0000313" key="2">
    <source>
        <dbReference type="EMBL" id="GFU38098.1"/>
    </source>
</evidence>
<proteinExistence type="predicted"/>
<dbReference type="AlphaFoldDB" id="A0A8X6Q220"/>
<name>A0A8X6Q220_NEPPI</name>
<dbReference type="EMBL" id="BMAW01035062">
    <property type="protein sequence ID" value="GFU38098.1"/>
    <property type="molecule type" value="Genomic_DNA"/>
</dbReference>
<organism evidence="1 3">
    <name type="scientific">Nephila pilipes</name>
    <name type="common">Giant wood spider</name>
    <name type="synonym">Nephila maculata</name>
    <dbReference type="NCBI Taxonomy" id="299642"/>
    <lineage>
        <taxon>Eukaryota</taxon>
        <taxon>Metazoa</taxon>
        <taxon>Ecdysozoa</taxon>
        <taxon>Arthropoda</taxon>
        <taxon>Chelicerata</taxon>
        <taxon>Arachnida</taxon>
        <taxon>Araneae</taxon>
        <taxon>Araneomorphae</taxon>
        <taxon>Entelegynae</taxon>
        <taxon>Araneoidea</taxon>
        <taxon>Nephilidae</taxon>
        <taxon>Nephila</taxon>
    </lineage>
</organism>
<gene>
    <name evidence="1" type="ORF">NPIL_133881</name>
    <name evidence="2" type="ORF">NPIL_400131</name>
</gene>
<dbReference type="Proteomes" id="UP000887013">
    <property type="component" value="Unassembled WGS sequence"/>
</dbReference>
<evidence type="ECO:0000313" key="3">
    <source>
        <dbReference type="Proteomes" id="UP000887013"/>
    </source>
</evidence>
<accession>A0A8X6Q220</accession>
<reference evidence="1" key="1">
    <citation type="submission" date="2020-08" db="EMBL/GenBank/DDBJ databases">
        <title>Multicomponent nature underlies the extraordinary mechanical properties of spider dragline silk.</title>
        <authorList>
            <person name="Kono N."/>
            <person name="Nakamura H."/>
            <person name="Mori M."/>
            <person name="Yoshida Y."/>
            <person name="Ohtoshi R."/>
            <person name="Malay A.D."/>
            <person name="Moran D.A.P."/>
            <person name="Tomita M."/>
            <person name="Numata K."/>
            <person name="Arakawa K."/>
        </authorList>
    </citation>
    <scope>NUCLEOTIDE SEQUENCE</scope>
</reference>
<comment type="caution">
    <text evidence="1">The sequence shown here is derived from an EMBL/GenBank/DDBJ whole genome shotgun (WGS) entry which is preliminary data.</text>
</comment>